<sequence>MPTMQEFYAPAHRGGAFGILPNSKYYGPTGHRGFDVNGWPAGTQIPAFRAGVVVRNEWQGALGWVLVTYARGEWFGYSHMKSQSPLGIGADVALGDPVGPLGNTGTLSDGAHVHLTVSNASSMPWMGTTKDPWPYISAALGASVASATSNATALPTPVNPARRRGVEMDVKYYRRWDGKIGRFGAGVRLFGSREDYTLHRESVQAYAKLYPNLSVVIPPNEGNPANFVTLDKAHWDIEVALAGGEF</sequence>
<feature type="domain" description="M23ase beta-sheet core" evidence="1">
    <location>
        <begin position="30"/>
        <end position="119"/>
    </location>
</feature>
<reference evidence="2 3" key="1">
    <citation type="submission" date="2016-06" db="EMBL/GenBank/DDBJ databases">
        <title>Genome sequencing of Cryobacterium arcticum PAMC 27867.</title>
        <authorList>
            <person name="Lee J."/>
            <person name="Kim O.-S."/>
        </authorList>
    </citation>
    <scope>NUCLEOTIDE SEQUENCE [LARGE SCALE GENOMIC DNA]</scope>
    <source>
        <strain evidence="2 3">PAMC 27867</strain>
    </source>
</reference>
<dbReference type="RefSeq" id="WP_066598473.1">
    <property type="nucleotide sequence ID" value="NZ_CP016282.1"/>
</dbReference>
<dbReference type="PANTHER" id="PTHR21666">
    <property type="entry name" value="PEPTIDASE-RELATED"/>
    <property type="match status" value="1"/>
</dbReference>
<dbReference type="GO" id="GO:0004222">
    <property type="term" value="F:metalloendopeptidase activity"/>
    <property type="evidence" value="ECO:0007669"/>
    <property type="project" value="TreeGrafter"/>
</dbReference>
<name>A0A1B1BPE8_9MICO</name>
<dbReference type="Gene3D" id="2.70.70.10">
    <property type="entry name" value="Glucose Permease (Domain IIA)"/>
    <property type="match status" value="1"/>
</dbReference>
<keyword evidence="3" id="KW-1185">Reference proteome</keyword>
<gene>
    <name evidence="2" type="ORF">PA27867_3632</name>
</gene>
<accession>A0A1B1BPE8</accession>
<dbReference type="AlphaFoldDB" id="A0A1B1BPE8"/>
<dbReference type="InterPro" id="IPR011055">
    <property type="entry name" value="Dup_hybrid_motif"/>
</dbReference>
<dbReference type="InterPro" id="IPR016047">
    <property type="entry name" value="M23ase_b-sheet_dom"/>
</dbReference>
<dbReference type="SUPFAM" id="SSF51261">
    <property type="entry name" value="Duplicated hybrid motif"/>
    <property type="match status" value="1"/>
</dbReference>
<dbReference type="KEGG" id="cart:PA27867_3632"/>
<dbReference type="Proteomes" id="UP000092582">
    <property type="component" value="Chromosome 1"/>
</dbReference>
<dbReference type="Pfam" id="PF01551">
    <property type="entry name" value="Peptidase_M23"/>
    <property type="match status" value="1"/>
</dbReference>
<evidence type="ECO:0000313" key="2">
    <source>
        <dbReference type="EMBL" id="ANP74550.1"/>
    </source>
</evidence>
<organism evidence="2 3">
    <name type="scientific">Cryobacterium arcticum</name>
    <dbReference type="NCBI Taxonomy" id="670052"/>
    <lineage>
        <taxon>Bacteria</taxon>
        <taxon>Bacillati</taxon>
        <taxon>Actinomycetota</taxon>
        <taxon>Actinomycetes</taxon>
        <taxon>Micrococcales</taxon>
        <taxon>Microbacteriaceae</taxon>
        <taxon>Cryobacterium</taxon>
    </lineage>
</organism>
<dbReference type="InterPro" id="IPR050570">
    <property type="entry name" value="Cell_wall_metabolism_enzyme"/>
</dbReference>
<dbReference type="STRING" id="670052.PA27867_3632"/>
<dbReference type="EMBL" id="CP016282">
    <property type="protein sequence ID" value="ANP74550.1"/>
    <property type="molecule type" value="Genomic_DNA"/>
</dbReference>
<evidence type="ECO:0000259" key="1">
    <source>
        <dbReference type="Pfam" id="PF01551"/>
    </source>
</evidence>
<evidence type="ECO:0000313" key="3">
    <source>
        <dbReference type="Proteomes" id="UP000092582"/>
    </source>
</evidence>
<dbReference type="PANTHER" id="PTHR21666:SF270">
    <property type="entry name" value="MUREIN HYDROLASE ACTIVATOR ENVC"/>
    <property type="match status" value="1"/>
</dbReference>
<protein>
    <recommendedName>
        <fullName evidence="1">M23ase beta-sheet core domain-containing protein</fullName>
    </recommendedName>
</protein>
<proteinExistence type="predicted"/>
<dbReference type="OrthoDB" id="4990506at2"/>